<accession>A0A291GDB5</accession>
<dbReference type="AlphaFoldDB" id="A0A291GDB5"/>
<name>A0A291GDB5_9RHOB</name>
<evidence type="ECO:0000313" key="2">
    <source>
        <dbReference type="Proteomes" id="UP000217935"/>
    </source>
</evidence>
<keyword evidence="2" id="KW-1185">Reference proteome</keyword>
<dbReference type="KEGG" id="ceh:CEW89_13740"/>
<dbReference type="EMBL" id="CP022196">
    <property type="protein sequence ID" value="ATG48533.1"/>
    <property type="molecule type" value="Genomic_DNA"/>
</dbReference>
<proteinExistence type="predicted"/>
<organism evidence="1 2">
    <name type="scientific">Celeribacter ethanolicus</name>
    <dbReference type="NCBI Taxonomy" id="1758178"/>
    <lineage>
        <taxon>Bacteria</taxon>
        <taxon>Pseudomonadati</taxon>
        <taxon>Pseudomonadota</taxon>
        <taxon>Alphaproteobacteria</taxon>
        <taxon>Rhodobacterales</taxon>
        <taxon>Roseobacteraceae</taxon>
        <taxon>Celeribacter</taxon>
    </lineage>
</organism>
<sequence>MDICWFLKQRLDFIRNHYDCSASNFLNTIRKIESGEAPFDNPPYSEDGEPAFQIEWEEANTSVDLIGISCVSLLSDALKLYLNSLKKIEFCFEFDEKEKKMLKGGYVGAFKAALGEILNTDWVESGVNFEILEQVVLARNQGQHGNDITGFRIKIDAVTIQKHPRPIFGRTEEIEAMNGEGLEVSNFFGITMKIDRASLFAAMDEIEKLGDWVELNRERALPWLEKQRSLRQVRGKPESKS</sequence>
<protein>
    <submittedName>
        <fullName evidence="1">Uncharacterized protein</fullName>
    </submittedName>
</protein>
<dbReference type="Proteomes" id="UP000217935">
    <property type="component" value="Chromosome"/>
</dbReference>
<dbReference type="RefSeq" id="WP_096806271.1">
    <property type="nucleotide sequence ID" value="NZ_CP022196.1"/>
</dbReference>
<reference evidence="1 2" key="1">
    <citation type="submission" date="2017-06" db="EMBL/GenBank/DDBJ databases">
        <title>Celeribacter sp. TSPH2 complete genome sequence.</title>
        <authorList>
            <person name="Woo J.-H."/>
            <person name="Kim H.-S."/>
        </authorList>
    </citation>
    <scope>NUCLEOTIDE SEQUENCE [LARGE SCALE GENOMIC DNA]</scope>
    <source>
        <strain evidence="1 2">TSPH2</strain>
    </source>
</reference>
<evidence type="ECO:0000313" key="1">
    <source>
        <dbReference type="EMBL" id="ATG48533.1"/>
    </source>
</evidence>
<gene>
    <name evidence="1" type="ORF">CEW89_13740</name>
</gene>
<dbReference type="OrthoDB" id="7596247at2"/>